<dbReference type="AlphaFoldDB" id="A0A3N0CFA4"/>
<dbReference type="RefSeq" id="WP_123227413.1">
    <property type="nucleotide sequence ID" value="NZ_RJSE01000007.1"/>
</dbReference>
<dbReference type="EMBL" id="RJSE01000007">
    <property type="protein sequence ID" value="RNL62118.1"/>
    <property type="molecule type" value="Genomic_DNA"/>
</dbReference>
<evidence type="ECO:0000313" key="3">
    <source>
        <dbReference type="Proteomes" id="UP000267128"/>
    </source>
</evidence>
<protein>
    <submittedName>
        <fullName evidence="2">Uncharacterized protein</fullName>
    </submittedName>
</protein>
<name>A0A3N0CFA4_9ACTN</name>
<gene>
    <name evidence="2" type="ORF">EFK50_09925</name>
</gene>
<proteinExistence type="predicted"/>
<keyword evidence="3" id="KW-1185">Reference proteome</keyword>
<feature type="chain" id="PRO_5018121053" evidence="1">
    <location>
        <begin position="25"/>
        <end position="196"/>
    </location>
</feature>
<evidence type="ECO:0000256" key="1">
    <source>
        <dbReference type="SAM" id="SignalP"/>
    </source>
</evidence>
<dbReference type="OrthoDB" id="3790986at2"/>
<accession>A0A3N0CFA4</accession>
<sequence length="196" mass="20995">MKLNRPLAAIATVALLAIPTAASADTIVRGDARGDVQVVKLDKDGDVVGEAAPAPDRAQGDATGVKVTHTKKSVRVLTRYRDLVRSGYQLHQLEIRTGSRARILQIEALPGSWKGKATLYTWAGKKARCSTSHTIDYAKNTVLAVVPSKCLGNPTWVRIGSGAITSYDGNQLYFDDALVTGGTFDSPNALTGRVYR</sequence>
<feature type="signal peptide" evidence="1">
    <location>
        <begin position="1"/>
        <end position="24"/>
    </location>
</feature>
<dbReference type="Proteomes" id="UP000267128">
    <property type="component" value="Unassembled WGS sequence"/>
</dbReference>
<reference evidence="2 3" key="1">
    <citation type="submission" date="2018-11" db="EMBL/GenBank/DDBJ databases">
        <authorList>
            <person name="Li F."/>
        </authorList>
    </citation>
    <scope>NUCLEOTIDE SEQUENCE [LARGE SCALE GENOMIC DNA]</scope>
    <source>
        <strain evidence="2 3">Gsoil 097</strain>
    </source>
</reference>
<organism evidence="2 3">
    <name type="scientific">Nocardioides marmoriginsengisoli</name>
    <dbReference type="NCBI Taxonomy" id="661483"/>
    <lineage>
        <taxon>Bacteria</taxon>
        <taxon>Bacillati</taxon>
        <taxon>Actinomycetota</taxon>
        <taxon>Actinomycetes</taxon>
        <taxon>Propionibacteriales</taxon>
        <taxon>Nocardioidaceae</taxon>
        <taxon>Nocardioides</taxon>
    </lineage>
</organism>
<comment type="caution">
    <text evidence="2">The sequence shown here is derived from an EMBL/GenBank/DDBJ whole genome shotgun (WGS) entry which is preliminary data.</text>
</comment>
<evidence type="ECO:0000313" key="2">
    <source>
        <dbReference type="EMBL" id="RNL62118.1"/>
    </source>
</evidence>
<keyword evidence="1" id="KW-0732">Signal</keyword>